<keyword evidence="2" id="KW-1185">Reference proteome</keyword>
<protein>
    <submittedName>
        <fullName evidence="1">Uncharacterized protein</fullName>
    </submittedName>
</protein>
<name>A0ABY0K5W1_9HYPH</name>
<dbReference type="Proteomes" id="UP000182800">
    <property type="component" value="Unassembled WGS sequence"/>
</dbReference>
<dbReference type="EMBL" id="FMBM01000001">
    <property type="protein sequence ID" value="SCC79256.1"/>
    <property type="molecule type" value="Genomic_DNA"/>
</dbReference>
<accession>A0ABY0K5W1</accession>
<evidence type="ECO:0000313" key="1">
    <source>
        <dbReference type="EMBL" id="SCC79256.1"/>
    </source>
</evidence>
<comment type="caution">
    <text evidence="1">The sequence shown here is derived from an EMBL/GenBank/DDBJ whole genome shotgun (WGS) entry which is preliminary data.</text>
</comment>
<evidence type="ECO:0000313" key="2">
    <source>
        <dbReference type="Proteomes" id="UP000182800"/>
    </source>
</evidence>
<dbReference type="RefSeq" id="WP_131817696.1">
    <property type="nucleotide sequence ID" value="NZ_FMBM01000001.1"/>
</dbReference>
<sequence length="76" mass="7523">MATISDTKTAFAAEGAFMGPGGFCGGCLCMRPDDPVTAPADGAASARFSSISPVSRACADAGDAMRIVAQEGGRHG</sequence>
<organism evidence="1 2">
    <name type="scientific">Saliniramus fredricksonii</name>
    <dbReference type="NCBI Taxonomy" id="1653334"/>
    <lineage>
        <taxon>Bacteria</taxon>
        <taxon>Pseudomonadati</taxon>
        <taxon>Pseudomonadota</taxon>
        <taxon>Alphaproteobacteria</taxon>
        <taxon>Hyphomicrobiales</taxon>
        <taxon>Salinarimonadaceae</taxon>
        <taxon>Saliniramus</taxon>
    </lineage>
</organism>
<reference evidence="1 2" key="1">
    <citation type="submission" date="2016-08" db="EMBL/GenBank/DDBJ databases">
        <authorList>
            <person name="Varghese N."/>
            <person name="Submissions Spin"/>
        </authorList>
    </citation>
    <scope>NUCLEOTIDE SEQUENCE [LARGE SCALE GENOMIC DNA]</scope>
    <source>
        <strain evidence="1 2">HL-109</strain>
    </source>
</reference>
<proteinExistence type="predicted"/>
<gene>
    <name evidence="1" type="ORF">GA0071312_0770</name>
</gene>